<sequence>MHKFTQELRRHTHNKQFGVVNANEPYNFDAYVRVCKVYKNCGEYQSVSQCHSPTNLIRSKTCVRDLSGGSGTPGCPQRLVDSCADPNLCPVEVAMSICMLLTFFACTVVTKFL</sequence>
<protein>
    <submittedName>
        <fullName evidence="2">Uncharacterized protein</fullName>
    </submittedName>
</protein>
<dbReference type="AlphaFoldDB" id="A0A915JN24"/>
<name>A0A915JN24_ROMCU</name>
<reference evidence="2" key="1">
    <citation type="submission" date="2022-11" db="UniProtKB">
        <authorList>
            <consortium name="WormBaseParasite"/>
        </authorList>
    </citation>
    <scope>IDENTIFICATION</scope>
</reference>
<evidence type="ECO:0000313" key="1">
    <source>
        <dbReference type="Proteomes" id="UP000887565"/>
    </source>
</evidence>
<dbReference type="Proteomes" id="UP000887565">
    <property type="component" value="Unplaced"/>
</dbReference>
<proteinExistence type="predicted"/>
<keyword evidence="1" id="KW-1185">Reference proteome</keyword>
<evidence type="ECO:0000313" key="2">
    <source>
        <dbReference type="WBParaSite" id="nRc.2.0.1.t27371-RA"/>
    </source>
</evidence>
<accession>A0A915JN24</accession>
<dbReference type="WBParaSite" id="nRc.2.0.1.t27371-RA">
    <property type="protein sequence ID" value="nRc.2.0.1.t27371-RA"/>
    <property type="gene ID" value="nRc.2.0.1.g27371"/>
</dbReference>
<organism evidence="1 2">
    <name type="scientific">Romanomermis culicivorax</name>
    <name type="common">Nematode worm</name>
    <dbReference type="NCBI Taxonomy" id="13658"/>
    <lineage>
        <taxon>Eukaryota</taxon>
        <taxon>Metazoa</taxon>
        <taxon>Ecdysozoa</taxon>
        <taxon>Nematoda</taxon>
        <taxon>Enoplea</taxon>
        <taxon>Dorylaimia</taxon>
        <taxon>Mermithida</taxon>
        <taxon>Mermithoidea</taxon>
        <taxon>Mermithidae</taxon>
        <taxon>Romanomermis</taxon>
    </lineage>
</organism>